<dbReference type="Proteomes" id="UP001596254">
    <property type="component" value="Unassembled WGS sequence"/>
</dbReference>
<reference evidence="2" key="1">
    <citation type="journal article" date="2019" name="Int. J. Syst. Evol. Microbiol.">
        <title>The Global Catalogue of Microorganisms (GCM) 10K type strain sequencing project: providing services to taxonomists for standard genome sequencing and annotation.</title>
        <authorList>
            <consortium name="The Broad Institute Genomics Platform"/>
            <consortium name="The Broad Institute Genome Sequencing Center for Infectious Disease"/>
            <person name="Wu L."/>
            <person name="Ma J."/>
        </authorList>
    </citation>
    <scope>NUCLEOTIDE SEQUENCE [LARGE SCALE GENOMIC DNA]</scope>
    <source>
        <strain evidence="2">CCM 8905</strain>
    </source>
</reference>
<dbReference type="EMBL" id="JBHSSK010000010">
    <property type="protein sequence ID" value="MFC6206664.1"/>
    <property type="molecule type" value="Genomic_DNA"/>
</dbReference>
<evidence type="ECO:0008006" key="3">
    <source>
        <dbReference type="Google" id="ProtNLM"/>
    </source>
</evidence>
<dbReference type="RefSeq" id="WP_125694115.1">
    <property type="nucleotide sequence ID" value="NZ_JBHSSK010000010.1"/>
</dbReference>
<name>A0ABW1SQ70_9LACO</name>
<protein>
    <recommendedName>
        <fullName evidence="3">DUF4352 domain-containing protein</fullName>
    </recommendedName>
</protein>
<proteinExistence type="predicted"/>
<keyword evidence="2" id="KW-1185">Reference proteome</keyword>
<comment type="caution">
    <text evidence="1">The sequence shown here is derived from an EMBL/GenBank/DDBJ whole genome shotgun (WGS) entry which is preliminary data.</text>
</comment>
<sequence>MKFKTLLIILALLFLSIGSAWQYRRVNQKVKQPLVVEKIFHQGEWVTDQNVRFKVKHVEHQSATAEKRVKVHLQIQQLGAYHYGLKSGNANLAENMWLNIPYAISNQARGLTHPSGQLFTDQELHSSGLKSGFLEFTVPNESYRARLQETRFSFLLQQSSGQFFKYSLLLHLT</sequence>
<organism evidence="1 2">
    <name type="scientific">Levilactobacillus tongjiangensis</name>
    <dbReference type="NCBI Taxonomy" id="2486023"/>
    <lineage>
        <taxon>Bacteria</taxon>
        <taxon>Bacillati</taxon>
        <taxon>Bacillota</taxon>
        <taxon>Bacilli</taxon>
        <taxon>Lactobacillales</taxon>
        <taxon>Lactobacillaceae</taxon>
        <taxon>Levilactobacillus</taxon>
    </lineage>
</organism>
<accession>A0ABW1SQ70</accession>
<evidence type="ECO:0000313" key="2">
    <source>
        <dbReference type="Proteomes" id="UP001596254"/>
    </source>
</evidence>
<evidence type="ECO:0000313" key="1">
    <source>
        <dbReference type="EMBL" id="MFC6206664.1"/>
    </source>
</evidence>
<gene>
    <name evidence="1" type="ORF">ACFP1G_04110</name>
</gene>